<sequence>MKKLNRQDLVDILYGCTILGTGGGGSLEKGIDKIDQALKLGKEFVLVDFDELQEDDLIATPYACGAISPETEEERKKYERLPIHPEEPQVLALREMEKYLGQNVKAVISTELGGGNTAIAFYSGAMAGKYIVDGDPAGRSVPELQHSTYFLNDIPIYPMAVVNQFGEAAVITKVVDDYRAEALVRSLAIVSKNNIAVVDHVQKSKELKNAVIRGAISYAWQLGKAYREAKESELNVVEAVIEAGKGVALFKGRIRSNEWGTVDGFTVGDVIIEGIEDFEGEEYKIWYKNENIIAWKNGKIHTTVPDLICIMDVKRNEPIINPYFIKGMKVAVFALPAPEEWTTPKGLEVFGPESFGFDVEWKPICKG</sequence>
<dbReference type="InterPro" id="IPR024071">
    <property type="entry name" value="S-Me-THD_C_sf"/>
</dbReference>
<feature type="domain" description="S-Me-THD-like C-terminal" evidence="2">
    <location>
        <begin position="176"/>
        <end position="364"/>
    </location>
</feature>
<evidence type="ECO:0000313" key="4">
    <source>
        <dbReference type="Proteomes" id="UP000095743"/>
    </source>
</evidence>
<evidence type="ECO:0008006" key="5">
    <source>
        <dbReference type="Google" id="ProtNLM"/>
    </source>
</evidence>
<dbReference type="InterPro" id="IPR010318">
    <property type="entry name" value="S-Me-THD_N"/>
</dbReference>
<dbReference type="AlphaFoldDB" id="A0A1D8GKC8"/>
<accession>A0A1D8GKC8</accession>
<feature type="domain" description="S-Me-THD N-terminal" evidence="1">
    <location>
        <begin position="7"/>
        <end position="172"/>
    </location>
</feature>
<organism evidence="3 4">
    <name type="scientific">Geosporobacter ferrireducens</name>
    <dbReference type="NCBI Taxonomy" id="1424294"/>
    <lineage>
        <taxon>Bacteria</taxon>
        <taxon>Bacillati</taxon>
        <taxon>Bacillota</taxon>
        <taxon>Clostridia</taxon>
        <taxon>Peptostreptococcales</taxon>
        <taxon>Thermotaleaceae</taxon>
        <taxon>Geosporobacter</taxon>
    </lineage>
</organism>
<name>A0A1D8GKC8_9FIRM</name>
<dbReference type="Proteomes" id="UP000095743">
    <property type="component" value="Chromosome"/>
</dbReference>
<dbReference type="STRING" id="1424294.Gferi_18555"/>
<dbReference type="Pfam" id="PF06032">
    <property type="entry name" value="S-Me-THD_N"/>
    <property type="match status" value="1"/>
</dbReference>
<dbReference type="RefSeq" id="WP_069979138.1">
    <property type="nucleotide sequence ID" value="NZ_CP017269.1"/>
</dbReference>
<evidence type="ECO:0000259" key="2">
    <source>
        <dbReference type="Pfam" id="PF20906"/>
    </source>
</evidence>
<keyword evidence="4" id="KW-1185">Reference proteome</keyword>
<dbReference type="Gene3D" id="3.40.1610.10">
    <property type="entry name" value="CV3147-like domain"/>
    <property type="match status" value="1"/>
</dbReference>
<dbReference type="InterPro" id="IPR048350">
    <property type="entry name" value="S-Me-THD-like_C"/>
</dbReference>
<dbReference type="Gene3D" id="2.40.390.10">
    <property type="entry name" value="CV3147-like"/>
    <property type="match status" value="1"/>
</dbReference>
<dbReference type="InterPro" id="IPR027479">
    <property type="entry name" value="S-Me-THD_N_sf"/>
</dbReference>
<gene>
    <name evidence="3" type="ORF">Gferi_18555</name>
</gene>
<proteinExistence type="predicted"/>
<evidence type="ECO:0000313" key="3">
    <source>
        <dbReference type="EMBL" id="AOT71376.1"/>
    </source>
</evidence>
<dbReference type="KEGG" id="gfe:Gferi_18555"/>
<dbReference type="Pfam" id="PF20906">
    <property type="entry name" value="S-Me-THD_C"/>
    <property type="match status" value="1"/>
</dbReference>
<protein>
    <recommendedName>
        <fullName evidence="5">DUF917 domain-containing protein</fullName>
    </recommendedName>
</protein>
<reference evidence="3 4" key="1">
    <citation type="submission" date="2016-09" db="EMBL/GenBank/DDBJ databases">
        <title>Genomic analysis reveals versatility of anaerobic energy metabolism of Geosporobacter ferrireducens IRF9 of phylum Firmicutes.</title>
        <authorList>
            <person name="Kim S.-J."/>
        </authorList>
    </citation>
    <scope>NUCLEOTIDE SEQUENCE [LARGE SCALE GENOMIC DNA]</scope>
    <source>
        <strain evidence="3 4">IRF9</strain>
    </source>
</reference>
<evidence type="ECO:0000259" key="1">
    <source>
        <dbReference type="Pfam" id="PF06032"/>
    </source>
</evidence>
<dbReference type="EMBL" id="CP017269">
    <property type="protein sequence ID" value="AOT71376.1"/>
    <property type="molecule type" value="Genomic_DNA"/>
</dbReference>
<dbReference type="OrthoDB" id="7441206at2"/>
<dbReference type="SUPFAM" id="SSF160991">
    <property type="entry name" value="CV3147-like"/>
    <property type="match status" value="1"/>
</dbReference>